<evidence type="ECO:0000256" key="10">
    <source>
        <dbReference type="ARBA" id="ARBA00050997"/>
    </source>
</evidence>
<keyword evidence="7" id="KW-0521">NADP</keyword>
<organism evidence="13 14">
    <name type="scientific">Aspergillus transmontanensis</name>
    <dbReference type="NCBI Taxonomy" id="1034304"/>
    <lineage>
        <taxon>Eukaryota</taxon>
        <taxon>Fungi</taxon>
        <taxon>Dikarya</taxon>
        <taxon>Ascomycota</taxon>
        <taxon>Pezizomycotina</taxon>
        <taxon>Eurotiomycetes</taxon>
        <taxon>Eurotiomycetidae</taxon>
        <taxon>Eurotiales</taxon>
        <taxon>Aspergillaceae</taxon>
        <taxon>Aspergillus</taxon>
        <taxon>Aspergillus subgen. Circumdati</taxon>
    </lineage>
</organism>
<evidence type="ECO:0000256" key="4">
    <source>
        <dbReference type="ARBA" id="ARBA00022553"/>
    </source>
</evidence>
<evidence type="ECO:0000256" key="7">
    <source>
        <dbReference type="ARBA" id="ARBA00022857"/>
    </source>
</evidence>
<name>A0A5N6WGP1_9EURO</name>
<comment type="subunit">
    <text evidence="3">Homodimer.</text>
</comment>
<keyword evidence="8" id="KW-0560">Oxidoreductase</keyword>
<keyword evidence="4" id="KW-0597">Phosphoprotein</keyword>
<gene>
    <name evidence="13" type="ORF">BDV41DRAFT_559558</name>
</gene>
<evidence type="ECO:0000256" key="1">
    <source>
        <dbReference type="ARBA" id="ARBA00001947"/>
    </source>
</evidence>
<evidence type="ECO:0000256" key="3">
    <source>
        <dbReference type="ARBA" id="ARBA00011738"/>
    </source>
</evidence>
<dbReference type="GO" id="GO:0008270">
    <property type="term" value="F:zinc ion binding"/>
    <property type="evidence" value="ECO:0007669"/>
    <property type="project" value="InterPro"/>
</dbReference>
<dbReference type="SMART" id="SM00829">
    <property type="entry name" value="PKS_ER"/>
    <property type="match status" value="1"/>
</dbReference>
<dbReference type="SUPFAM" id="SSF50129">
    <property type="entry name" value="GroES-like"/>
    <property type="match status" value="1"/>
</dbReference>
<dbReference type="Pfam" id="PF00107">
    <property type="entry name" value="ADH_zinc_N"/>
    <property type="match status" value="1"/>
</dbReference>
<dbReference type="Gene3D" id="3.90.180.10">
    <property type="entry name" value="Medium-chain alcohol dehydrogenases, catalytic domain"/>
    <property type="match status" value="1"/>
</dbReference>
<feature type="domain" description="Enoyl reductase (ER)" evidence="12">
    <location>
        <begin position="20"/>
        <end position="352"/>
    </location>
</feature>
<dbReference type="InterPro" id="IPR013154">
    <property type="entry name" value="ADH-like_N"/>
</dbReference>
<comment type="similarity">
    <text evidence="2 11">Belongs to the zinc-containing alcohol dehydrogenase family.</text>
</comment>
<dbReference type="GO" id="GO:0006066">
    <property type="term" value="P:alcohol metabolic process"/>
    <property type="evidence" value="ECO:0007669"/>
    <property type="project" value="UniProtKB-ARBA"/>
</dbReference>
<dbReference type="GO" id="GO:0008106">
    <property type="term" value="F:alcohol dehydrogenase (NADP+) activity"/>
    <property type="evidence" value="ECO:0007669"/>
    <property type="project" value="UniProtKB-EC"/>
</dbReference>
<evidence type="ECO:0000256" key="9">
    <source>
        <dbReference type="ARBA" id="ARBA00024074"/>
    </source>
</evidence>
<dbReference type="InterPro" id="IPR011032">
    <property type="entry name" value="GroES-like_sf"/>
</dbReference>
<dbReference type="Gene3D" id="3.40.50.720">
    <property type="entry name" value="NAD(P)-binding Rossmann-like Domain"/>
    <property type="match status" value="1"/>
</dbReference>
<reference evidence="14" key="1">
    <citation type="submission" date="2019-04" db="EMBL/GenBank/DDBJ databases">
        <title>Friends and foes A comparative genomics studyof 23 Aspergillus species from section Flavi.</title>
        <authorList>
            <consortium name="DOE Joint Genome Institute"/>
            <person name="Kjaerbolling I."/>
            <person name="Vesth T."/>
            <person name="Frisvad J.C."/>
            <person name="Nybo J.L."/>
            <person name="Theobald S."/>
            <person name="Kildgaard S."/>
            <person name="Isbrandt T."/>
            <person name="Kuo A."/>
            <person name="Sato A."/>
            <person name="Lyhne E.K."/>
            <person name="Kogle M.E."/>
            <person name="Wiebenga A."/>
            <person name="Kun R.S."/>
            <person name="Lubbers R.J."/>
            <person name="Makela M.R."/>
            <person name="Barry K."/>
            <person name="Chovatia M."/>
            <person name="Clum A."/>
            <person name="Daum C."/>
            <person name="Haridas S."/>
            <person name="He G."/>
            <person name="LaButti K."/>
            <person name="Lipzen A."/>
            <person name="Mondo S."/>
            <person name="Riley R."/>
            <person name="Salamov A."/>
            <person name="Simmons B.A."/>
            <person name="Magnuson J.K."/>
            <person name="Henrissat B."/>
            <person name="Mortensen U.H."/>
            <person name="Larsen T.O."/>
            <person name="Devries R.P."/>
            <person name="Grigoriev I.V."/>
            <person name="Machida M."/>
            <person name="Baker S.E."/>
            <person name="Andersen M.R."/>
        </authorList>
    </citation>
    <scope>NUCLEOTIDE SEQUENCE [LARGE SCALE GENOMIC DNA]</scope>
    <source>
        <strain evidence="14">CBS 130015</strain>
    </source>
</reference>
<keyword evidence="5 11" id="KW-0479">Metal-binding</keyword>
<dbReference type="Pfam" id="PF08240">
    <property type="entry name" value="ADH_N"/>
    <property type="match status" value="1"/>
</dbReference>
<proteinExistence type="inferred from homology"/>
<evidence type="ECO:0000256" key="8">
    <source>
        <dbReference type="ARBA" id="ARBA00023002"/>
    </source>
</evidence>
<sequence length="367" mass="39936">MASDSNSDYVFQGWMGLDKDSVGNMKWQTYEPKPWEETDVDIKITHSGICGSDIHTLRSGWGPTMYPCVVGHEIVGIAVRVGSEVKHIKVGDRVGVGAQSDSCRNRTGKCSDCSAGRENMCWKEGRADTYNGVYLNGGKSYGGHADYNRAPGHFVIKIPDQMNPAHAAPMLCGGITTYSPLKANGCGPGKRVGVIGVGGLGHFAILWAKALGADRVVGVSRRESKRADVLKLGADDYIATEDEKDWAQAHAASLDLIICTVSSPDMPLRDYMGLLDSYGRLVQVGAPEDKLPVLYAFDFIPRGKSLSGSIIGSPKEIEEMLQLAVEKNVQPWVVERPLSDANQAFIDMENGLARYRYTLVNEKHVLT</sequence>
<evidence type="ECO:0000256" key="6">
    <source>
        <dbReference type="ARBA" id="ARBA00022833"/>
    </source>
</evidence>
<dbReference type="EMBL" id="ML738292">
    <property type="protein sequence ID" value="KAE8320031.1"/>
    <property type="molecule type" value="Genomic_DNA"/>
</dbReference>
<keyword evidence="14" id="KW-1185">Reference proteome</keyword>
<dbReference type="PROSITE" id="PS00059">
    <property type="entry name" value="ADH_ZINC"/>
    <property type="match status" value="1"/>
</dbReference>
<dbReference type="SUPFAM" id="SSF51735">
    <property type="entry name" value="NAD(P)-binding Rossmann-fold domains"/>
    <property type="match status" value="1"/>
</dbReference>
<dbReference type="FunFam" id="3.40.50.720:FF:000158">
    <property type="entry name" value="Zinc-binding alcohol dehydrogenase"/>
    <property type="match status" value="1"/>
</dbReference>
<dbReference type="InterPro" id="IPR047109">
    <property type="entry name" value="CAD-like"/>
</dbReference>
<dbReference type="InterPro" id="IPR036291">
    <property type="entry name" value="NAD(P)-bd_dom_sf"/>
</dbReference>
<accession>A0A5N6WGP1</accession>
<evidence type="ECO:0000259" key="12">
    <source>
        <dbReference type="SMART" id="SM00829"/>
    </source>
</evidence>
<keyword evidence="6 11" id="KW-0862">Zinc</keyword>
<dbReference type="CDD" id="cd05283">
    <property type="entry name" value="CAD1"/>
    <property type="match status" value="1"/>
</dbReference>
<dbReference type="EC" id="1.1.1.2" evidence="9"/>
<comment type="catalytic activity">
    <reaction evidence="10">
        <text>a primary alcohol + NADP(+) = an aldehyde + NADPH + H(+)</text>
        <dbReference type="Rhea" id="RHEA:15937"/>
        <dbReference type="ChEBI" id="CHEBI:15378"/>
        <dbReference type="ChEBI" id="CHEBI:15734"/>
        <dbReference type="ChEBI" id="CHEBI:17478"/>
        <dbReference type="ChEBI" id="CHEBI:57783"/>
        <dbReference type="ChEBI" id="CHEBI:58349"/>
        <dbReference type="EC" id="1.1.1.2"/>
    </reaction>
    <physiologicalReaction direction="left-to-right" evidence="10">
        <dbReference type="Rhea" id="RHEA:15938"/>
    </physiologicalReaction>
    <physiologicalReaction direction="right-to-left" evidence="10">
        <dbReference type="Rhea" id="RHEA:15939"/>
    </physiologicalReaction>
</comment>
<dbReference type="InterPro" id="IPR002328">
    <property type="entry name" value="ADH_Zn_CS"/>
</dbReference>
<dbReference type="AlphaFoldDB" id="A0A5N6WGP1"/>
<dbReference type="PANTHER" id="PTHR42683">
    <property type="entry name" value="ALDEHYDE REDUCTASE"/>
    <property type="match status" value="1"/>
</dbReference>
<evidence type="ECO:0000256" key="2">
    <source>
        <dbReference type="ARBA" id="ARBA00008072"/>
    </source>
</evidence>
<dbReference type="InterPro" id="IPR020843">
    <property type="entry name" value="ER"/>
</dbReference>
<dbReference type="InterPro" id="IPR013149">
    <property type="entry name" value="ADH-like_C"/>
</dbReference>
<comment type="cofactor">
    <cofactor evidence="1 11">
        <name>Zn(2+)</name>
        <dbReference type="ChEBI" id="CHEBI:29105"/>
    </cofactor>
</comment>
<evidence type="ECO:0000256" key="5">
    <source>
        <dbReference type="ARBA" id="ARBA00022723"/>
    </source>
</evidence>
<evidence type="ECO:0000313" key="14">
    <source>
        <dbReference type="Proteomes" id="UP000325433"/>
    </source>
</evidence>
<protein>
    <recommendedName>
        <fullName evidence="9">alcohol dehydrogenase (NADP(+))</fullName>
        <ecNumber evidence="9">1.1.1.2</ecNumber>
    </recommendedName>
</protein>
<dbReference type="Proteomes" id="UP000325433">
    <property type="component" value="Unassembled WGS sequence"/>
</dbReference>
<evidence type="ECO:0000256" key="11">
    <source>
        <dbReference type="RuleBase" id="RU361277"/>
    </source>
</evidence>
<evidence type="ECO:0000313" key="13">
    <source>
        <dbReference type="EMBL" id="KAE8320031.1"/>
    </source>
</evidence>